<feature type="domain" description="RCK C-terminal" evidence="1">
    <location>
        <begin position="29"/>
        <end position="111"/>
    </location>
</feature>
<gene>
    <name evidence="2" type="ORF">C7B46_03410</name>
</gene>
<dbReference type="GO" id="GO:0008324">
    <property type="term" value="F:monoatomic cation transmembrane transporter activity"/>
    <property type="evidence" value="ECO:0007669"/>
    <property type="project" value="InterPro"/>
</dbReference>
<reference evidence="2 3" key="1">
    <citation type="journal article" date="2014" name="BMC Genomics">
        <title>Comparison of environmental and isolate Sulfobacillus genomes reveals diverse carbon, sulfur, nitrogen, and hydrogen metabolisms.</title>
        <authorList>
            <person name="Justice N.B."/>
            <person name="Norman A."/>
            <person name="Brown C.T."/>
            <person name="Singh A."/>
            <person name="Thomas B.C."/>
            <person name="Banfield J.F."/>
        </authorList>
    </citation>
    <scope>NUCLEOTIDE SEQUENCE [LARGE SCALE GENOMIC DNA]</scope>
    <source>
        <strain evidence="2">AMDSBA4</strain>
    </source>
</reference>
<dbReference type="PROSITE" id="PS51202">
    <property type="entry name" value="RCK_C"/>
    <property type="match status" value="1"/>
</dbReference>
<dbReference type="InterPro" id="IPR036721">
    <property type="entry name" value="RCK_C_sf"/>
</dbReference>
<protein>
    <recommendedName>
        <fullName evidence="1">RCK C-terminal domain-containing protein</fullName>
    </recommendedName>
</protein>
<dbReference type="InterPro" id="IPR006037">
    <property type="entry name" value="RCK_C"/>
</dbReference>
<proteinExistence type="predicted"/>
<comment type="caution">
    <text evidence="2">The sequence shown here is derived from an EMBL/GenBank/DDBJ whole genome shotgun (WGS) entry which is preliminary data.</text>
</comment>
<dbReference type="SUPFAM" id="SSF116726">
    <property type="entry name" value="TrkA C-terminal domain-like"/>
    <property type="match status" value="1"/>
</dbReference>
<accession>A0A2T2XKF8</accession>
<dbReference type="Gene3D" id="3.30.70.1450">
    <property type="entry name" value="Regulator of K+ conductance, C-terminal domain"/>
    <property type="match status" value="1"/>
</dbReference>
<evidence type="ECO:0000313" key="2">
    <source>
        <dbReference type="EMBL" id="PSR34971.1"/>
    </source>
</evidence>
<dbReference type="GO" id="GO:0006813">
    <property type="term" value="P:potassium ion transport"/>
    <property type="evidence" value="ECO:0007669"/>
    <property type="project" value="InterPro"/>
</dbReference>
<organism evidence="2 3">
    <name type="scientific">Sulfobacillus benefaciens</name>
    <dbReference type="NCBI Taxonomy" id="453960"/>
    <lineage>
        <taxon>Bacteria</taxon>
        <taxon>Bacillati</taxon>
        <taxon>Bacillota</taxon>
        <taxon>Clostridia</taxon>
        <taxon>Eubacteriales</taxon>
        <taxon>Clostridiales Family XVII. Incertae Sedis</taxon>
        <taxon>Sulfobacillus</taxon>
    </lineage>
</organism>
<dbReference type="Proteomes" id="UP000242972">
    <property type="component" value="Unassembled WGS sequence"/>
</dbReference>
<name>A0A2T2XKF8_9FIRM</name>
<dbReference type="Pfam" id="PF02080">
    <property type="entry name" value="TrkA_C"/>
    <property type="match status" value="1"/>
</dbReference>
<dbReference type="AlphaFoldDB" id="A0A2T2XKF8"/>
<evidence type="ECO:0000313" key="3">
    <source>
        <dbReference type="Proteomes" id="UP000242972"/>
    </source>
</evidence>
<evidence type="ECO:0000259" key="1">
    <source>
        <dbReference type="PROSITE" id="PS51202"/>
    </source>
</evidence>
<sequence length="115" mass="12415">MLGVITEKSAIRVYHASTLTTIDTAQKIRALSDTQADPGTFIEIPVSLHSKIVHRAVKNLALPSVALVVSVKRDGHLVVPHGNTIIQPGDQVTVFVSPSDQADKVRRELSETAKI</sequence>
<dbReference type="EMBL" id="PXYW01000005">
    <property type="protein sequence ID" value="PSR34971.1"/>
    <property type="molecule type" value="Genomic_DNA"/>
</dbReference>